<name>A0ABR3X2T5_9PEZI</name>
<dbReference type="Pfam" id="PF01753">
    <property type="entry name" value="zf-MYND"/>
    <property type="match status" value="1"/>
</dbReference>
<dbReference type="PANTHER" id="PTHR12197">
    <property type="entry name" value="HISTONE-LYSINE N-METHYLTRANSFERASE SMYD"/>
    <property type="match status" value="1"/>
</dbReference>
<evidence type="ECO:0000256" key="4">
    <source>
        <dbReference type="PROSITE-ProRule" id="PRU00134"/>
    </source>
</evidence>
<dbReference type="SUPFAM" id="SSF82199">
    <property type="entry name" value="SET domain"/>
    <property type="match status" value="1"/>
</dbReference>
<reference evidence="7 8" key="1">
    <citation type="journal article" date="2024" name="Commun. Biol.">
        <title>Comparative genomic analysis of thermophilic fungi reveals convergent evolutionary adaptations and gene losses.</title>
        <authorList>
            <person name="Steindorff A.S."/>
            <person name="Aguilar-Pontes M.V."/>
            <person name="Robinson A.J."/>
            <person name="Andreopoulos B."/>
            <person name="LaButti K."/>
            <person name="Kuo A."/>
            <person name="Mondo S."/>
            <person name="Riley R."/>
            <person name="Otillar R."/>
            <person name="Haridas S."/>
            <person name="Lipzen A."/>
            <person name="Grimwood J."/>
            <person name="Schmutz J."/>
            <person name="Clum A."/>
            <person name="Reid I.D."/>
            <person name="Moisan M.C."/>
            <person name="Butler G."/>
            <person name="Nguyen T.T.M."/>
            <person name="Dewar K."/>
            <person name="Conant G."/>
            <person name="Drula E."/>
            <person name="Henrissat B."/>
            <person name="Hansel C."/>
            <person name="Singer S."/>
            <person name="Hutchinson M.I."/>
            <person name="de Vries R.P."/>
            <person name="Natvig D.O."/>
            <person name="Powell A.J."/>
            <person name="Tsang A."/>
            <person name="Grigoriev I.V."/>
        </authorList>
    </citation>
    <scope>NUCLEOTIDE SEQUENCE [LARGE SCALE GENOMIC DNA]</scope>
    <source>
        <strain evidence="7 8">ATCC 24622</strain>
    </source>
</reference>
<keyword evidence="8" id="KW-1185">Reference proteome</keyword>
<dbReference type="InterPro" id="IPR046341">
    <property type="entry name" value="SET_dom_sf"/>
</dbReference>
<dbReference type="Gene3D" id="2.170.270.10">
    <property type="entry name" value="SET domain"/>
    <property type="match status" value="1"/>
</dbReference>
<evidence type="ECO:0000256" key="1">
    <source>
        <dbReference type="ARBA" id="ARBA00022723"/>
    </source>
</evidence>
<sequence length="555" mass="62093">MDASGNWEGQTSETLGPDGNEHSRPARKAFHEDETVSKYILDNITSASARFKIAASNIASPGSGLFSVDDISPNKEIFRSKISLAAVEPSTDTVCHHCFWDSQDEPHPNEPQPVDTLSRVRSVSLCSGCHVSRFCSKNCQKLAWKAFHKDECKILSETPHMVSAHLLLFRLLLWHRRGRLPGGFCRTLCFMESHFADYSETSKADGIFQVVMAARTMTETKLALRVVWHLLPAILSNAVVIGSPMSKQPPTLALDPAASVINHACSPNAFLFLDDGHIKVRSHQTGQFLKEVHFFNCYCNRCKSELGEVEALFDKNTRKLGVFYQAQRDLTALLSRWHHATKRSSMFYQDPDVYPEKMESDMRTIARRAFPESHWPDHIEPLPFVRNCIAHMYLNQHRHMMATRCGPGNTAAALRNVLRAALASPYRSTPHWVSFLFGLVSILVQALAAPHISEDEHYPAIFADASFPCPAEMRLILCGFAFELSTDAARVFGEETPMVKALAELYDDVARRMGLTGGDECPKPGEEGFERGFQAAQEKFLAWAGMERCYGIALV</sequence>
<feature type="region of interest" description="Disordered" evidence="5">
    <location>
        <begin position="1"/>
        <end position="25"/>
    </location>
</feature>
<gene>
    <name evidence="7" type="ORF">VTK73DRAFT_2775</name>
</gene>
<organism evidence="7 8">
    <name type="scientific">Phialemonium thermophilum</name>
    <dbReference type="NCBI Taxonomy" id="223376"/>
    <lineage>
        <taxon>Eukaryota</taxon>
        <taxon>Fungi</taxon>
        <taxon>Dikarya</taxon>
        <taxon>Ascomycota</taxon>
        <taxon>Pezizomycotina</taxon>
        <taxon>Sordariomycetes</taxon>
        <taxon>Sordariomycetidae</taxon>
        <taxon>Cephalothecales</taxon>
        <taxon>Cephalothecaceae</taxon>
        <taxon>Phialemonium</taxon>
    </lineage>
</organism>
<keyword evidence="2 4" id="KW-0863">Zinc-finger</keyword>
<dbReference type="PROSITE" id="PS50865">
    <property type="entry name" value="ZF_MYND_2"/>
    <property type="match status" value="1"/>
</dbReference>
<keyword evidence="1" id="KW-0479">Metal-binding</keyword>
<evidence type="ECO:0000256" key="3">
    <source>
        <dbReference type="ARBA" id="ARBA00022833"/>
    </source>
</evidence>
<protein>
    <recommendedName>
        <fullName evidence="6">MYND-type domain-containing protein</fullName>
    </recommendedName>
</protein>
<dbReference type="PANTHER" id="PTHR12197:SF251">
    <property type="entry name" value="EG:BACR7C10.4 PROTEIN"/>
    <property type="match status" value="1"/>
</dbReference>
<evidence type="ECO:0000256" key="2">
    <source>
        <dbReference type="ARBA" id="ARBA00022771"/>
    </source>
</evidence>
<dbReference type="SUPFAM" id="SSF144232">
    <property type="entry name" value="HIT/MYND zinc finger-like"/>
    <property type="match status" value="1"/>
</dbReference>
<evidence type="ECO:0000256" key="5">
    <source>
        <dbReference type="SAM" id="MobiDB-lite"/>
    </source>
</evidence>
<feature type="domain" description="MYND-type" evidence="6">
    <location>
        <begin position="95"/>
        <end position="152"/>
    </location>
</feature>
<proteinExistence type="predicted"/>
<evidence type="ECO:0000259" key="6">
    <source>
        <dbReference type="PROSITE" id="PS50865"/>
    </source>
</evidence>
<keyword evidence="3" id="KW-0862">Zinc</keyword>
<dbReference type="EMBL" id="JAZHXJ010000180">
    <property type="protein sequence ID" value="KAL1870256.1"/>
    <property type="molecule type" value="Genomic_DNA"/>
</dbReference>
<dbReference type="Gene3D" id="6.10.140.2220">
    <property type="match status" value="1"/>
</dbReference>
<evidence type="ECO:0000313" key="8">
    <source>
        <dbReference type="Proteomes" id="UP001586593"/>
    </source>
</evidence>
<dbReference type="Gene3D" id="1.10.220.160">
    <property type="match status" value="1"/>
</dbReference>
<accession>A0ABR3X2T5</accession>
<dbReference type="Proteomes" id="UP001586593">
    <property type="component" value="Unassembled WGS sequence"/>
</dbReference>
<evidence type="ECO:0000313" key="7">
    <source>
        <dbReference type="EMBL" id="KAL1870256.1"/>
    </source>
</evidence>
<comment type="caution">
    <text evidence="7">The sequence shown here is derived from an EMBL/GenBank/DDBJ whole genome shotgun (WGS) entry which is preliminary data.</text>
</comment>
<dbReference type="InterPro" id="IPR050869">
    <property type="entry name" value="H3K4_H4K5_MeTrfase"/>
</dbReference>
<dbReference type="InterPro" id="IPR002893">
    <property type="entry name" value="Znf_MYND"/>
</dbReference>